<accession>A0AAN9FE41</accession>
<evidence type="ECO:0000313" key="2">
    <source>
        <dbReference type="Proteomes" id="UP001359559"/>
    </source>
</evidence>
<name>A0AAN9FE41_CLITE</name>
<keyword evidence="2" id="KW-1185">Reference proteome</keyword>
<sequence>MKFLFQCPCCSCFCFMKPKKGKAKVKQVKEVKEEKIEAKIEEKSTKFRGSELSRTEILLSFVTASPLLYAVET</sequence>
<gene>
    <name evidence="1" type="ORF">RJT34_29215</name>
</gene>
<comment type="caution">
    <text evidence="1">The sequence shown here is derived from an EMBL/GenBank/DDBJ whole genome shotgun (WGS) entry which is preliminary data.</text>
</comment>
<evidence type="ECO:0000313" key="1">
    <source>
        <dbReference type="EMBL" id="KAK7272551.1"/>
    </source>
</evidence>
<dbReference type="AlphaFoldDB" id="A0AAN9FE41"/>
<dbReference type="Proteomes" id="UP001359559">
    <property type="component" value="Unassembled WGS sequence"/>
</dbReference>
<organism evidence="1 2">
    <name type="scientific">Clitoria ternatea</name>
    <name type="common">Butterfly pea</name>
    <dbReference type="NCBI Taxonomy" id="43366"/>
    <lineage>
        <taxon>Eukaryota</taxon>
        <taxon>Viridiplantae</taxon>
        <taxon>Streptophyta</taxon>
        <taxon>Embryophyta</taxon>
        <taxon>Tracheophyta</taxon>
        <taxon>Spermatophyta</taxon>
        <taxon>Magnoliopsida</taxon>
        <taxon>eudicotyledons</taxon>
        <taxon>Gunneridae</taxon>
        <taxon>Pentapetalae</taxon>
        <taxon>rosids</taxon>
        <taxon>fabids</taxon>
        <taxon>Fabales</taxon>
        <taxon>Fabaceae</taxon>
        <taxon>Papilionoideae</taxon>
        <taxon>50 kb inversion clade</taxon>
        <taxon>NPAAA clade</taxon>
        <taxon>indigoferoid/millettioid clade</taxon>
        <taxon>Phaseoleae</taxon>
        <taxon>Clitoria</taxon>
    </lineage>
</organism>
<proteinExistence type="predicted"/>
<reference evidence="1 2" key="1">
    <citation type="submission" date="2024-01" db="EMBL/GenBank/DDBJ databases">
        <title>The genomes of 5 underutilized Papilionoideae crops provide insights into root nodulation and disease resistance.</title>
        <authorList>
            <person name="Yuan L."/>
        </authorList>
    </citation>
    <scope>NUCLEOTIDE SEQUENCE [LARGE SCALE GENOMIC DNA]</scope>
    <source>
        <strain evidence="1">LY-2023</strain>
        <tissue evidence="1">Leaf</tissue>
    </source>
</reference>
<dbReference type="EMBL" id="JAYKXN010000007">
    <property type="protein sequence ID" value="KAK7272551.1"/>
    <property type="molecule type" value="Genomic_DNA"/>
</dbReference>
<protein>
    <submittedName>
        <fullName evidence="1">Uncharacterized protein</fullName>
    </submittedName>
</protein>